<protein>
    <submittedName>
        <fullName evidence="1">Uncharacterized protein</fullName>
    </submittedName>
</protein>
<accession>A0ABR4BGC9</accession>
<evidence type="ECO:0000313" key="2">
    <source>
        <dbReference type="Proteomes" id="UP001590951"/>
    </source>
</evidence>
<organism evidence="1 2">
    <name type="scientific">Lepraria finkii</name>
    <dbReference type="NCBI Taxonomy" id="1340010"/>
    <lineage>
        <taxon>Eukaryota</taxon>
        <taxon>Fungi</taxon>
        <taxon>Dikarya</taxon>
        <taxon>Ascomycota</taxon>
        <taxon>Pezizomycotina</taxon>
        <taxon>Lecanoromycetes</taxon>
        <taxon>OSLEUM clade</taxon>
        <taxon>Lecanoromycetidae</taxon>
        <taxon>Lecanorales</taxon>
        <taxon>Lecanorineae</taxon>
        <taxon>Stereocaulaceae</taxon>
        <taxon>Lepraria</taxon>
    </lineage>
</organism>
<dbReference type="Proteomes" id="UP001590951">
    <property type="component" value="Unassembled WGS sequence"/>
</dbReference>
<dbReference type="EMBL" id="JBHFEH010000013">
    <property type="protein sequence ID" value="KAL2054983.1"/>
    <property type="molecule type" value="Genomic_DNA"/>
</dbReference>
<name>A0ABR4BGC9_9LECA</name>
<evidence type="ECO:0000313" key="1">
    <source>
        <dbReference type="EMBL" id="KAL2054983.1"/>
    </source>
</evidence>
<comment type="caution">
    <text evidence="1">The sequence shown here is derived from an EMBL/GenBank/DDBJ whole genome shotgun (WGS) entry which is preliminary data.</text>
</comment>
<reference evidence="1 2" key="1">
    <citation type="submission" date="2024-09" db="EMBL/GenBank/DDBJ databases">
        <title>Rethinking Asexuality: The Enigmatic Case of Functional Sexual Genes in Lepraria (Stereocaulaceae).</title>
        <authorList>
            <person name="Doellman M."/>
            <person name="Sun Y."/>
            <person name="Barcenas-Pena A."/>
            <person name="Lumbsch H.T."/>
            <person name="Grewe F."/>
        </authorList>
    </citation>
    <scope>NUCLEOTIDE SEQUENCE [LARGE SCALE GENOMIC DNA]</scope>
    <source>
        <strain evidence="1 2">Grewe 0041</strain>
    </source>
</reference>
<sequence length="106" mass="12085">MIHIDDGIDNWFWRLFEVQLGIIAASTPAIRPRYKWLTRKVLTLCSGNGGTTLLSDKSSNKHLDFENGNSRTKNTFSKKRGDWTEIEGEDIVLPAALLIVHQLFKK</sequence>
<proteinExistence type="predicted"/>
<keyword evidence="2" id="KW-1185">Reference proteome</keyword>
<gene>
    <name evidence="1" type="ORF">ABVK25_004805</name>
</gene>